<name>A0A917SMZ5_9ACTN</name>
<feature type="region of interest" description="Disordered" evidence="5">
    <location>
        <begin position="362"/>
        <end position="441"/>
    </location>
</feature>
<feature type="compositionally biased region" description="Low complexity" evidence="5">
    <location>
        <begin position="67"/>
        <end position="101"/>
    </location>
</feature>
<accession>A0A917SMZ5</accession>
<dbReference type="InterPro" id="IPR024590">
    <property type="entry name" value="HrpA_C"/>
</dbReference>
<feature type="compositionally biased region" description="Basic and acidic residues" evidence="5">
    <location>
        <begin position="417"/>
        <end position="435"/>
    </location>
</feature>
<dbReference type="SMART" id="SM00487">
    <property type="entry name" value="DEXDc"/>
    <property type="match status" value="1"/>
</dbReference>
<evidence type="ECO:0000256" key="3">
    <source>
        <dbReference type="ARBA" id="ARBA00022806"/>
    </source>
</evidence>
<evidence type="ECO:0000259" key="6">
    <source>
        <dbReference type="PROSITE" id="PS51192"/>
    </source>
</evidence>
<dbReference type="Pfam" id="PF07717">
    <property type="entry name" value="OB_NTP_bind"/>
    <property type="match status" value="1"/>
</dbReference>
<gene>
    <name evidence="8" type="ORF">GCM10011594_06970</name>
</gene>
<feature type="compositionally biased region" description="Low complexity" evidence="5">
    <location>
        <begin position="17"/>
        <end position="33"/>
    </location>
</feature>
<evidence type="ECO:0008006" key="10">
    <source>
        <dbReference type="Google" id="ProtNLM"/>
    </source>
</evidence>
<keyword evidence="9" id="KW-1185">Reference proteome</keyword>
<dbReference type="Pfam" id="PF11898">
    <property type="entry name" value="DUF3418"/>
    <property type="match status" value="1"/>
</dbReference>
<reference evidence="8" key="1">
    <citation type="journal article" date="2014" name="Int. J. Syst. Evol. Microbiol.">
        <title>Complete genome sequence of Corynebacterium casei LMG S-19264T (=DSM 44701T), isolated from a smear-ripened cheese.</title>
        <authorList>
            <consortium name="US DOE Joint Genome Institute (JGI-PGF)"/>
            <person name="Walter F."/>
            <person name="Albersmeier A."/>
            <person name="Kalinowski J."/>
            <person name="Ruckert C."/>
        </authorList>
    </citation>
    <scope>NUCLEOTIDE SEQUENCE</scope>
    <source>
        <strain evidence="8">CGMCC 4.7308</strain>
    </source>
</reference>
<dbReference type="PANTHER" id="PTHR18934">
    <property type="entry name" value="ATP-DEPENDENT RNA HELICASE"/>
    <property type="match status" value="1"/>
</dbReference>
<comment type="caution">
    <text evidence="8">The sequence shown here is derived from an EMBL/GenBank/DDBJ whole genome shotgun (WGS) entry which is preliminary data.</text>
</comment>
<dbReference type="EMBL" id="BMNA01000001">
    <property type="protein sequence ID" value="GGL89915.1"/>
    <property type="molecule type" value="Genomic_DNA"/>
</dbReference>
<feature type="region of interest" description="Disordered" evidence="5">
    <location>
        <begin position="1"/>
        <end position="108"/>
    </location>
</feature>
<dbReference type="GO" id="GO:0005524">
    <property type="term" value="F:ATP binding"/>
    <property type="evidence" value="ECO:0007669"/>
    <property type="project" value="UniProtKB-KW"/>
</dbReference>
<dbReference type="InterPro" id="IPR001650">
    <property type="entry name" value="Helicase_C-like"/>
</dbReference>
<feature type="compositionally biased region" description="Low complexity" evidence="5">
    <location>
        <begin position="803"/>
        <end position="821"/>
    </location>
</feature>
<dbReference type="FunFam" id="3.40.50.300:FF:000575">
    <property type="entry name" value="ATP-dependent helicase hrpA"/>
    <property type="match status" value="1"/>
</dbReference>
<evidence type="ECO:0000256" key="2">
    <source>
        <dbReference type="ARBA" id="ARBA00022801"/>
    </source>
</evidence>
<evidence type="ECO:0000256" key="4">
    <source>
        <dbReference type="ARBA" id="ARBA00022840"/>
    </source>
</evidence>
<feature type="compositionally biased region" description="Basic and acidic residues" evidence="5">
    <location>
        <begin position="395"/>
        <end position="407"/>
    </location>
</feature>
<dbReference type="Pfam" id="PF21010">
    <property type="entry name" value="HA2_C"/>
    <property type="match status" value="1"/>
</dbReference>
<evidence type="ECO:0000259" key="7">
    <source>
        <dbReference type="PROSITE" id="PS51194"/>
    </source>
</evidence>
<evidence type="ECO:0000256" key="5">
    <source>
        <dbReference type="SAM" id="MobiDB-lite"/>
    </source>
</evidence>
<feature type="compositionally biased region" description="Acidic residues" evidence="5">
    <location>
        <begin position="365"/>
        <end position="384"/>
    </location>
</feature>
<dbReference type="RefSeq" id="WP_229673720.1">
    <property type="nucleotide sequence ID" value="NZ_BMNA01000001.1"/>
</dbReference>
<keyword evidence="4" id="KW-0067">ATP-binding</keyword>
<evidence type="ECO:0000256" key="1">
    <source>
        <dbReference type="ARBA" id="ARBA00022741"/>
    </source>
</evidence>
<dbReference type="CDD" id="cd18791">
    <property type="entry name" value="SF2_C_RHA"/>
    <property type="match status" value="1"/>
</dbReference>
<feature type="region of interest" description="Disordered" evidence="5">
    <location>
        <begin position="888"/>
        <end position="909"/>
    </location>
</feature>
<reference evidence="8" key="2">
    <citation type="submission" date="2020-09" db="EMBL/GenBank/DDBJ databases">
        <authorList>
            <person name="Sun Q."/>
            <person name="Zhou Y."/>
        </authorList>
    </citation>
    <scope>NUCLEOTIDE SEQUENCE</scope>
    <source>
        <strain evidence="8">CGMCC 4.7308</strain>
    </source>
</reference>
<protein>
    <recommendedName>
        <fullName evidence="10">ATP-dependent helicase HrpA</fullName>
    </recommendedName>
</protein>
<evidence type="ECO:0000313" key="9">
    <source>
        <dbReference type="Proteomes" id="UP000655208"/>
    </source>
</evidence>
<feature type="domain" description="Helicase C-terminal" evidence="7">
    <location>
        <begin position="451"/>
        <end position="617"/>
    </location>
</feature>
<dbReference type="Proteomes" id="UP000655208">
    <property type="component" value="Unassembled WGS sequence"/>
</dbReference>
<dbReference type="SMART" id="SM00490">
    <property type="entry name" value="HELICc"/>
    <property type="match status" value="1"/>
</dbReference>
<dbReference type="Gene3D" id="3.40.50.300">
    <property type="entry name" value="P-loop containing nucleotide triphosphate hydrolases"/>
    <property type="match status" value="2"/>
</dbReference>
<dbReference type="FunFam" id="1.20.120.1080:FF:000005">
    <property type="entry name" value="ATP-dependent helicase HrpA"/>
    <property type="match status" value="1"/>
</dbReference>
<proteinExistence type="predicted"/>
<feature type="region of interest" description="Disordered" evidence="5">
    <location>
        <begin position="781"/>
        <end position="866"/>
    </location>
</feature>
<dbReference type="InterPro" id="IPR011709">
    <property type="entry name" value="DEAD-box_helicase_OB_fold"/>
</dbReference>
<keyword evidence="3" id="KW-0347">Helicase</keyword>
<dbReference type="GO" id="GO:0016787">
    <property type="term" value="F:hydrolase activity"/>
    <property type="evidence" value="ECO:0007669"/>
    <property type="project" value="UniProtKB-KW"/>
</dbReference>
<feature type="compositionally biased region" description="Polar residues" evidence="5">
    <location>
        <begin position="40"/>
        <end position="50"/>
    </location>
</feature>
<dbReference type="PROSITE" id="PS51192">
    <property type="entry name" value="HELICASE_ATP_BIND_1"/>
    <property type="match status" value="1"/>
</dbReference>
<dbReference type="SMART" id="SM00847">
    <property type="entry name" value="HA2"/>
    <property type="match status" value="1"/>
</dbReference>
<dbReference type="PROSITE" id="PS51194">
    <property type="entry name" value="HELICASE_CTER"/>
    <property type="match status" value="1"/>
</dbReference>
<dbReference type="PANTHER" id="PTHR18934:SF99">
    <property type="entry name" value="ATP-DEPENDENT RNA HELICASE DHX37-RELATED"/>
    <property type="match status" value="1"/>
</dbReference>
<organism evidence="8 9">
    <name type="scientific">Nakamurella endophytica</name>
    <dbReference type="NCBI Taxonomy" id="1748367"/>
    <lineage>
        <taxon>Bacteria</taxon>
        <taxon>Bacillati</taxon>
        <taxon>Actinomycetota</taxon>
        <taxon>Actinomycetes</taxon>
        <taxon>Nakamurellales</taxon>
        <taxon>Nakamurellaceae</taxon>
        <taxon>Nakamurella</taxon>
    </lineage>
</organism>
<dbReference type="Gene3D" id="1.20.120.1080">
    <property type="match status" value="1"/>
</dbReference>
<dbReference type="GO" id="GO:0004386">
    <property type="term" value="F:helicase activity"/>
    <property type="evidence" value="ECO:0007669"/>
    <property type="project" value="UniProtKB-KW"/>
</dbReference>
<feature type="compositionally biased region" description="Basic and acidic residues" evidence="5">
    <location>
        <begin position="792"/>
        <end position="802"/>
    </location>
</feature>
<feature type="domain" description="Helicase ATP-binding" evidence="6">
    <location>
        <begin position="185"/>
        <end position="348"/>
    </location>
</feature>
<dbReference type="GO" id="GO:0003723">
    <property type="term" value="F:RNA binding"/>
    <property type="evidence" value="ECO:0007669"/>
    <property type="project" value="TreeGrafter"/>
</dbReference>
<dbReference type="Pfam" id="PF00271">
    <property type="entry name" value="Helicase_C"/>
    <property type="match status" value="1"/>
</dbReference>
<sequence length="1571" mass="169760">MTEHAATAPPSPPDVTAPPDASAPSDVTAPSDATAPPDTSAPSDRQTVPTVPTGPTELTVSGRETVPAAPLEPAAPAQPADTAAASAHATRTADATHRTPPSSRPDPAALADRIALLGPADRRRLDGRLARIGRRGPADRRRAALAEVAAAVDRAEARLRRRRDSVPRITYPAGLPVAERVDDLAAAIRDHQVVVVAGETGSGKSTQLPKICLALGRGVGGMIGHTQPRRIAARALAERIAEETGTSLGGPIGYTVRFGDHTGPDTLVKLMTDGILLAEIHRDRDLLAYDTIIVDEAHERSLTIDFLLGYLTELLPRRPDLKVLITSATIDPQRFSRFFADAPVVEVSGRTYPVEIRYRPWGADVDGDEDADGTGDDLDTEDDTPTNAGGAAPGGRDHRPTGGRRDATGGARGGPEGARDAGRRGGRDTEPRGGRAGDGVDLDQTGAILAAVDELCRVGPGDILVFLSGEREITDTADALRGHLSGREAGTEILPLYGRLSAADQHRVFSEHTGRRIVLSTNVAETSLTVPGIRYVVDPGTARISRYSSRTKVQRLPIEKISQASAGQRAGRCGRVAEGVCIRLYSAEDFAARPRYTDPEILRTSLASVILQMASLELGDVASFPFLDPPETRQITDGVAVLNELGALQPAGDHGGVRLTDVGRRLASLPVDPRLARMIVEGERRGVLDELLVIASALGIQDVREYPLEDRDRAVAAHARFVDPSSDFLAHLHLWHYLRAQAAQRSGNSFRRMCRAEYLHYLRIREWQDLHAQLRQLVDTGDGRRRGGRRPGRGDGRDRTAGDGRAATTAGEGDATSDGDGAPPGTPDAQRAQGRSPSGGRDRRRARADGDAAAHATQQGRGSLATEPFDTVAVHTAVLSGLLSHLGRKVTRDRPTPPGGRRTAQGRDYDGARGASFVLWPGSAVAKSPPDLVVAAELVETARLWGRTVAAVDPRWVEDAGAALVKRSHSEPRWDARRASVVATERVTLFGVTVVPARTVQFDRIDPVLSRELFLRHALVERDWETRHAFFSANERAMREVSEREDRIRRRNLLLDDEALYQLYDERIPAEVTSGRHFDAWWRRESRRQPDLLTFTPEMLLAAGADDVDLAAFPDRMTSGGLELDLDYVFDPGRADDGVATTVPLAALAQVDPQQVDTVVPGARQDLAVALIRSLPKHLRRNFVPAPDVAAQALRLMPPSGPVAPALADALRRLTGVVVRPEDFEADKVPDHLRMTYRIVDDDGRQVATGKDLAALRRTLQQQTRGAVAELGAELERTGLTAFPADGLPRQVTERAAGQTVSVYPALVDEGSTVGVRVFPTAVEQRRAMRAGTRRLLVLGARPPVSHVRNGLDRAQLLTISVSPYGSLTDLVADATEAAVDALLDWAGGPQWTADGYRALAARIEPQLPRAVLDILLAVDPVLRAAHEVGSALDDLSRAPAAAAWRTPLADMRDQLTGLMAPGFITRTTAGRLPELTRRLQALGIRTRRLRENPQRDLLRTHEVQALQRSLAEAVRALPPDRDADRAVDEARRLVDEYRIALFAQPMKPAVTVSADRIETAVRRLRELARD</sequence>
<evidence type="ECO:0000313" key="8">
    <source>
        <dbReference type="EMBL" id="GGL89915.1"/>
    </source>
</evidence>
<keyword evidence="1" id="KW-0547">Nucleotide-binding</keyword>
<dbReference type="SUPFAM" id="SSF52540">
    <property type="entry name" value="P-loop containing nucleoside triphosphate hydrolases"/>
    <property type="match status" value="1"/>
</dbReference>
<dbReference type="InterPro" id="IPR014001">
    <property type="entry name" value="Helicase_ATP-bd"/>
</dbReference>
<dbReference type="InterPro" id="IPR007502">
    <property type="entry name" value="Helicase-assoc_dom"/>
</dbReference>
<dbReference type="InterPro" id="IPR027417">
    <property type="entry name" value="P-loop_NTPase"/>
</dbReference>
<keyword evidence="2" id="KW-0378">Hydrolase</keyword>